<protein>
    <submittedName>
        <fullName evidence="1">DUF2800 domain-containing protein</fullName>
    </submittedName>
</protein>
<keyword evidence="2" id="KW-1185">Reference proteome</keyword>
<feature type="non-terminal residue" evidence="1">
    <location>
        <position position="1"/>
    </location>
</feature>
<name>A0ABT2HBX6_9MICO</name>
<dbReference type="InterPro" id="IPR021229">
    <property type="entry name" value="DUF2800"/>
</dbReference>
<comment type="caution">
    <text evidence="1">The sequence shown here is derived from an EMBL/GenBank/DDBJ whole genome shotgun (WGS) entry which is preliminary data.</text>
</comment>
<dbReference type="Proteomes" id="UP001165586">
    <property type="component" value="Unassembled WGS sequence"/>
</dbReference>
<reference evidence="1" key="1">
    <citation type="submission" date="2022-08" db="EMBL/GenBank/DDBJ databases">
        <authorList>
            <person name="Deng Y."/>
            <person name="Han X.-F."/>
            <person name="Zhang Y.-Q."/>
        </authorList>
    </citation>
    <scope>NUCLEOTIDE SEQUENCE</scope>
    <source>
        <strain evidence="1">CPCC 203386</strain>
    </source>
</reference>
<accession>A0ABT2HBX6</accession>
<organism evidence="1 2">
    <name type="scientific">Herbiconiux daphne</name>
    <dbReference type="NCBI Taxonomy" id="2970914"/>
    <lineage>
        <taxon>Bacteria</taxon>
        <taxon>Bacillati</taxon>
        <taxon>Actinomycetota</taxon>
        <taxon>Actinomycetes</taxon>
        <taxon>Micrococcales</taxon>
        <taxon>Microbacteriaceae</taxon>
        <taxon>Herbiconiux</taxon>
    </lineage>
</organism>
<dbReference type="Pfam" id="PF10926">
    <property type="entry name" value="DUF2800"/>
    <property type="match status" value="1"/>
</dbReference>
<sequence length="173" mass="19273">CRWCKAAPKCRAYANMVYSRVAEEFTTCEPGKLTPINPHLLTDAEMAAVYKDLALIEKWCEKVKTTVTAKLMAGDSLPGLKLVKGKAGARKWANAEEVEELICQTFDDFGRFYSQPVLISPTQAEKVLKANPERWEMLTPYITRSAGSPTVAFEEDPRAAIDVNPANDFDVIQ</sequence>
<dbReference type="EMBL" id="JANLCJ010000726">
    <property type="protein sequence ID" value="MCS5737458.1"/>
    <property type="molecule type" value="Genomic_DNA"/>
</dbReference>
<gene>
    <name evidence="1" type="ORF">N1032_27385</name>
</gene>
<evidence type="ECO:0000313" key="2">
    <source>
        <dbReference type="Proteomes" id="UP001165586"/>
    </source>
</evidence>
<proteinExistence type="predicted"/>
<evidence type="ECO:0000313" key="1">
    <source>
        <dbReference type="EMBL" id="MCS5737458.1"/>
    </source>
</evidence>
<dbReference type="RefSeq" id="WP_259543862.1">
    <property type="nucleotide sequence ID" value="NZ_JANLCJ010000726.1"/>
</dbReference>